<keyword evidence="4" id="KW-0378">Hydrolase</keyword>
<evidence type="ECO:0000256" key="6">
    <source>
        <dbReference type="SAM" id="MobiDB-lite"/>
    </source>
</evidence>
<evidence type="ECO:0000259" key="7">
    <source>
        <dbReference type="PROSITE" id="PS51462"/>
    </source>
</evidence>
<dbReference type="EMBL" id="VSSQ01020739">
    <property type="protein sequence ID" value="MPM65827.1"/>
    <property type="molecule type" value="Genomic_DNA"/>
</dbReference>
<evidence type="ECO:0000256" key="4">
    <source>
        <dbReference type="ARBA" id="ARBA00022801"/>
    </source>
</evidence>
<proteinExistence type="inferred from homology"/>
<dbReference type="InterPro" id="IPR003562">
    <property type="entry name" value="Mutator_MutX_prot"/>
</dbReference>
<gene>
    <name evidence="8" type="ORF">SDC9_112731</name>
</gene>
<sequence>MRCLCWWATASIGKRADLRGESPKKFRARRGAENAPPSGGVPAPRRVALSCHLRKIGYNEKKALMEELVVLNTTLCYLERGDQYLMLHRVKKKNDLNHDKWIGVGGKFLEGETPEECVLREAREETGLTLTNWRYRGLVTFLSDTWEGEYMHLFTADRWTGEQIVCNEGDLQWIGKRELRKLPLWKGDLIFLDLLESDAPFFSLKLRYEGETLAEAALNGKPLEV</sequence>
<comment type="cofactor">
    <cofactor evidence="1">
        <name>Mg(2+)</name>
        <dbReference type="ChEBI" id="CHEBI:18420"/>
    </cofactor>
</comment>
<feature type="domain" description="Nudix hydrolase" evidence="7">
    <location>
        <begin position="61"/>
        <end position="197"/>
    </location>
</feature>
<dbReference type="CDD" id="cd18886">
    <property type="entry name" value="NUDIX_MutT_Nudt1"/>
    <property type="match status" value="1"/>
</dbReference>
<dbReference type="PROSITE" id="PS00893">
    <property type="entry name" value="NUDIX_BOX"/>
    <property type="match status" value="1"/>
</dbReference>
<name>A0A645BKJ0_9ZZZZ</name>
<keyword evidence="5" id="KW-0460">Magnesium</keyword>
<dbReference type="SUPFAM" id="SSF55811">
    <property type="entry name" value="Nudix"/>
    <property type="match status" value="1"/>
</dbReference>
<dbReference type="PROSITE" id="PS51462">
    <property type="entry name" value="NUDIX"/>
    <property type="match status" value="1"/>
</dbReference>
<keyword evidence="3" id="KW-0479">Metal-binding</keyword>
<evidence type="ECO:0000256" key="5">
    <source>
        <dbReference type="ARBA" id="ARBA00022842"/>
    </source>
</evidence>
<dbReference type="GO" id="GO:0006281">
    <property type="term" value="P:DNA repair"/>
    <property type="evidence" value="ECO:0007669"/>
    <property type="project" value="InterPro"/>
</dbReference>
<dbReference type="PANTHER" id="PTHR43758">
    <property type="entry name" value="7,8-DIHYDRO-8-OXOGUANINE TRIPHOSPHATASE"/>
    <property type="match status" value="1"/>
</dbReference>
<dbReference type="GO" id="GO:0046872">
    <property type="term" value="F:metal ion binding"/>
    <property type="evidence" value="ECO:0007669"/>
    <property type="project" value="UniProtKB-KW"/>
</dbReference>
<dbReference type="Gene3D" id="3.90.79.10">
    <property type="entry name" value="Nucleoside Triphosphate Pyrophosphohydrolase"/>
    <property type="match status" value="1"/>
</dbReference>
<dbReference type="AlphaFoldDB" id="A0A645BKJ0"/>
<evidence type="ECO:0000256" key="3">
    <source>
        <dbReference type="ARBA" id="ARBA00022723"/>
    </source>
</evidence>
<dbReference type="InterPro" id="IPR000086">
    <property type="entry name" value="NUDIX_hydrolase_dom"/>
</dbReference>
<dbReference type="GO" id="GO:0008413">
    <property type="term" value="F:8-oxo-7,8-dihydroguanosine triphosphate pyrophosphatase activity"/>
    <property type="evidence" value="ECO:0007669"/>
    <property type="project" value="InterPro"/>
</dbReference>
<comment type="similarity">
    <text evidence="2">Belongs to the Nudix hydrolase family.</text>
</comment>
<dbReference type="InterPro" id="IPR020084">
    <property type="entry name" value="NUDIX_hydrolase_CS"/>
</dbReference>
<reference evidence="8" key="1">
    <citation type="submission" date="2019-08" db="EMBL/GenBank/DDBJ databases">
        <authorList>
            <person name="Kucharzyk K."/>
            <person name="Murdoch R.W."/>
            <person name="Higgins S."/>
            <person name="Loffler F."/>
        </authorList>
    </citation>
    <scope>NUCLEOTIDE SEQUENCE</scope>
</reference>
<organism evidence="8">
    <name type="scientific">bioreactor metagenome</name>
    <dbReference type="NCBI Taxonomy" id="1076179"/>
    <lineage>
        <taxon>unclassified sequences</taxon>
        <taxon>metagenomes</taxon>
        <taxon>ecological metagenomes</taxon>
    </lineage>
</organism>
<dbReference type="PANTHER" id="PTHR43758:SF2">
    <property type="entry name" value="OXIDIZED PURINE NUCLEOSIDE TRIPHOSPHATE HYDROLASE"/>
    <property type="match status" value="1"/>
</dbReference>
<dbReference type="PRINTS" id="PR01402">
    <property type="entry name" value="MUTATORMUTX"/>
</dbReference>
<dbReference type="GO" id="GO:0005737">
    <property type="term" value="C:cytoplasm"/>
    <property type="evidence" value="ECO:0007669"/>
    <property type="project" value="TreeGrafter"/>
</dbReference>
<protein>
    <recommendedName>
        <fullName evidence="7">Nudix hydrolase domain-containing protein</fullName>
    </recommendedName>
</protein>
<dbReference type="Pfam" id="PF00293">
    <property type="entry name" value="NUDIX"/>
    <property type="match status" value="1"/>
</dbReference>
<evidence type="ECO:0000313" key="8">
    <source>
        <dbReference type="EMBL" id="MPM65827.1"/>
    </source>
</evidence>
<evidence type="ECO:0000256" key="2">
    <source>
        <dbReference type="ARBA" id="ARBA00005582"/>
    </source>
</evidence>
<evidence type="ECO:0000256" key="1">
    <source>
        <dbReference type="ARBA" id="ARBA00001946"/>
    </source>
</evidence>
<comment type="caution">
    <text evidence="8">The sequence shown here is derived from an EMBL/GenBank/DDBJ whole genome shotgun (WGS) entry which is preliminary data.</text>
</comment>
<feature type="region of interest" description="Disordered" evidence="6">
    <location>
        <begin position="22"/>
        <end position="41"/>
    </location>
</feature>
<accession>A0A645BKJ0</accession>
<dbReference type="InterPro" id="IPR015797">
    <property type="entry name" value="NUDIX_hydrolase-like_dom_sf"/>
</dbReference>